<keyword evidence="1" id="KW-1185">Reference proteome</keyword>
<dbReference type="Gene3D" id="2.20.25.240">
    <property type="match status" value="1"/>
</dbReference>
<evidence type="ECO:0000313" key="1">
    <source>
        <dbReference type="Proteomes" id="UP000887566"/>
    </source>
</evidence>
<dbReference type="AlphaFoldDB" id="A0A914WQ02"/>
<protein>
    <submittedName>
        <fullName evidence="2">MULE transposase domain-containing protein</fullName>
    </submittedName>
</protein>
<name>A0A914WQ02_9BILA</name>
<organism evidence="1 2">
    <name type="scientific">Plectus sambesii</name>
    <dbReference type="NCBI Taxonomy" id="2011161"/>
    <lineage>
        <taxon>Eukaryota</taxon>
        <taxon>Metazoa</taxon>
        <taxon>Ecdysozoa</taxon>
        <taxon>Nematoda</taxon>
        <taxon>Chromadorea</taxon>
        <taxon>Plectida</taxon>
        <taxon>Plectina</taxon>
        <taxon>Plectoidea</taxon>
        <taxon>Plectidae</taxon>
        <taxon>Plectus</taxon>
    </lineage>
</organism>
<proteinExistence type="predicted"/>
<accession>A0A914WQ02</accession>
<evidence type="ECO:0000313" key="2">
    <source>
        <dbReference type="WBParaSite" id="PSAMB.scaffold44size97270.g1167.t1"/>
    </source>
</evidence>
<reference evidence="2" key="1">
    <citation type="submission" date="2022-11" db="UniProtKB">
        <authorList>
            <consortium name="WormBaseParasite"/>
        </authorList>
    </citation>
    <scope>IDENTIFICATION</scope>
</reference>
<dbReference type="Proteomes" id="UP000887566">
    <property type="component" value="Unplaced"/>
</dbReference>
<sequence length="492" mass="56236">MCDLEIVDNYTSKGKSAVILDGFAYIKDVNLADSKVRYKCIHYHACKSYLWARGGKALILPNGELIGREHSHEIEPERIEAKKRVQAFKAQVEEQPRADITALVNNARDCEVVVANAMPRTERVRTPLQIESLADIDMTLERSRITIRGPAGDLEVSFLLHDSGVNDLNRMLIFGTTNSVASLSRSRKIHADGTFKVTPLPFKQLYVLHFEENDKLFPGAFILLSGKTKTLYDHMLQTMQALCHYEAVKVVTDFEYTAMQSFGDILGVEVEGCFFHFAQAIMNSARQFDIFRKIARSPLKKQHYVMLRALAFLPPADIPAAFDALAETMRRHGHHADFSDLLKYMEKTWIVPMCNPTRPALGKFPPAIWSVHTRTLVGEDRTNNKVEGWHLKINNFMDTCHLTFYVFLEELKKFFRAEEDRRREQQRTAIGHAARIANGEVIPPKRNIYRLRSATLQVLCQNYQNQLYVTNPQNVGTIRFLSEVADALLQYQ</sequence>
<dbReference type="WBParaSite" id="PSAMB.scaffold44size97270.g1167.t1">
    <property type="protein sequence ID" value="PSAMB.scaffold44size97270.g1167.t1"/>
    <property type="gene ID" value="PSAMB.scaffold44size97270.g1167"/>
</dbReference>